<dbReference type="Pfam" id="PF02597">
    <property type="entry name" value="ThiS"/>
    <property type="match status" value="1"/>
</dbReference>
<dbReference type="Gene3D" id="3.10.20.30">
    <property type="match status" value="1"/>
</dbReference>
<keyword evidence="2" id="KW-1185">Reference proteome</keyword>
<proteinExistence type="predicted"/>
<reference evidence="1 2" key="1">
    <citation type="submission" date="2023-06" db="EMBL/GenBank/DDBJ databases">
        <title>Draft genome sequence of Novosphingobium sp. strain IK01.</title>
        <authorList>
            <person name="Hatamoto M."/>
            <person name="Ikarashi T."/>
            <person name="Yamaguchi T."/>
        </authorList>
    </citation>
    <scope>NUCLEOTIDE SEQUENCE [LARGE SCALE GENOMIC DNA]</scope>
    <source>
        <strain evidence="1 2">IK01</strain>
    </source>
</reference>
<organism evidence="1 2">
    <name type="scientific">Novosphingobium pituita</name>
    <dbReference type="NCBI Taxonomy" id="3056842"/>
    <lineage>
        <taxon>Bacteria</taxon>
        <taxon>Pseudomonadati</taxon>
        <taxon>Pseudomonadota</taxon>
        <taxon>Alphaproteobacteria</taxon>
        <taxon>Sphingomonadales</taxon>
        <taxon>Sphingomonadaceae</taxon>
        <taxon>Novosphingobium</taxon>
    </lineage>
</organism>
<dbReference type="InterPro" id="IPR016155">
    <property type="entry name" value="Mopterin_synth/thiamin_S_b"/>
</dbReference>
<protein>
    <submittedName>
        <fullName evidence="1">Molybdopterin converting factor subunit 1</fullName>
    </submittedName>
</protein>
<comment type="caution">
    <text evidence="1">The sequence shown here is derived from an EMBL/GenBank/DDBJ whole genome shotgun (WGS) entry which is preliminary data.</text>
</comment>
<dbReference type="EMBL" id="BTFW01000001">
    <property type="protein sequence ID" value="GMM61027.1"/>
    <property type="molecule type" value="Genomic_DNA"/>
</dbReference>
<dbReference type="InterPro" id="IPR003749">
    <property type="entry name" value="ThiS/MoaD-like"/>
</dbReference>
<dbReference type="Proteomes" id="UP001187221">
    <property type="component" value="Unassembled WGS sequence"/>
</dbReference>
<name>A0ABQ6P800_9SPHN</name>
<evidence type="ECO:0000313" key="1">
    <source>
        <dbReference type="EMBL" id="GMM61027.1"/>
    </source>
</evidence>
<evidence type="ECO:0000313" key="2">
    <source>
        <dbReference type="Proteomes" id="UP001187221"/>
    </source>
</evidence>
<accession>A0ABQ6P800</accession>
<dbReference type="InterPro" id="IPR012675">
    <property type="entry name" value="Beta-grasp_dom_sf"/>
</dbReference>
<sequence>MARLVFLGRLEDRAGCAEMDVAPGPLSEILTRLDPALALDLLGERVRMALNGALVPEAGALVLAQGDELAFLPPVSGG</sequence>
<gene>
    <name evidence="1" type="primary">moaD</name>
    <name evidence="1" type="ORF">NUTIK01_18040</name>
</gene>
<dbReference type="RefSeq" id="WP_317974751.1">
    <property type="nucleotide sequence ID" value="NZ_BTFW01000001.1"/>
</dbReference>
<dbReference type="SUPFAM" id="SSF54285">
    <property type="entry name" value="MoaD/ThiS"/>
    <property type="match status" value="1"/>
</dbReference>